<dbReference type="HOGENOM" id="CLU_1048998_0_0_4"/>
<sequence>MDMPFNLLTQNLEQSFRIVYDDYQALLGKKHYARDLLSLLHRWTDWASGQPESEQVERDGWIRLTAKDLAANLGFSRRNYEQARADLKEMGIVECHRERKVHGKLAWKLNIFRLAELIAKMKGRKLVVPSERKDNYPLPDFIPADLWDEYHAVLFKKKGKSCSRKEKQAFVAKLTEFHQRGLDIVLIMKKSIDHGWFGFFDPTDSSPHHKMGDDGSAAAKAALAKHNARQAAKPPDKPDKQPEIRSTEEKAKGKTHAQRLMEIAKGKKSW</sequence>
<protein>
    <submittedName>
        <fullName evidence="2">Uncharacterized protein</fullName>
    </submittedName>
</protein>
<dbReference type="STRING" id="629741.GCWU000324_00301"/>
<feature type="region of interest" description="Disordered" evidence="1">
    <location>
        <begin position="207"/>
        <end position="270"/>
    </location>
</feature>
<organism evidence="2 3">
    <name type="scientific">Kingella oralis ATCC 51147</name>
    <dbReference type="NCBI Taxonomy" id="629741"/>
    <lineage>
        <taxon>Bacteria</taxon>
        <taxon>Pseudomonadati</taxon>
        <taxon>Pseudomonadota</taxon>
        <taxon>Betaproteobacteria</taxon>
        <taxon>Neisseriales</taxon>
        <taxon>Neisseriaceae</taxon>
        <taxon>Kingella</taxon>
    </lineage>
</organism>
<dbReference type="GeneID" id="84907267"/>
<dbReference type="Proteomes" id="UP000003009">
    <property type="component" value="Unassembled WGS sequence"/>
</dbReference>
<dbReference type="AlphaFoldDB" id="C4GHG8"/>
<dbReference type="EMBL" id="ACJW02000002">
    <property type="protein sequence ID" value="EEP68406.1"/>
    <property type="molecule type" value="Genomic_DNA"/>
</dbReference>
<evidence type="ECO:0000313" key="3">
    <source>
        <dbReference type="Proteomes" id="UP000003009"/>
    </source>
</evidence>
<accession>C4GHG8</accession>
<keyword evidence="3" id="KW-1185">Reference proteome</keyword>
<feature type="compositionally biased region" description="Basic and acidic residues" evidence="1">
    <location>
        <begin position="234"/>
        <end position="252"/>
    </location>
</feature>
<reference evidence="2" key="1">
    <citation type="submission" date="2009-04" db="EMBL/GenBank/DDBJ databases">
        <authorList>
            <person name="Weinstock G."/>
            <person name="Sodergren E."/>
            <person name="Clifton S."/>
            <person name="Fulton L."/>
            <person name="Fulton B."/>
            <person name="Courtney L."/>
            <person name="Fronick C."/>
            <person name="Harrison M."/>
            <person name="Strong C."/>
            <person name="Farmer C."/>
            <person name="Delahaunty K."/>
            <person name="Markovic C."/>
            <person name="Hall O."/>
            <person name="Minx P."/>
            <person name="Tomlinson C."/>
            <person name="Mitreva M."/>
            <person name="Nelson J."/>
            <person name="Hou S."/>
            <person name="Wollam A."/>
            <person name="Pepin K.H."/>
            <person name="Johnson M."/>
            <person name="Bhonagiri V."/>
            <person name="Nash W.E."/>
            <person name="Warren W."/>
            <person name="Chinwalla A."/>
            <person name="Mardis E.R."/>
            <person name="Wilson R.K."/>
        </authorList>
    </citation>
    <scope>NUCLEOTIDE SEQUENCE [LARGE SCALE GENOMIC DNA]</scope>
    <source>
        <strain evidence="2">ATCC 51147</strain>
    </source>
</reference>
<feature type="compositionally biased region" description="Low complexity" evidence="1">
    <location>
        <begin position="217"/>
        <end position="233"/>
    </location>
</feature>
<evidence type="ECO:0000313" key="2">
    <source>
        <dbReference type="EMBL" id="EEP68406.1"/>
    </source>
</evidence>
<comment type="caution">
    <text evidence="2">The sequence shown here is derived from an EMBL/GenBank/DDBJ whole genome shotgun (WGS) entry which is preliminary data.</text>
</comment>
<name>C4GHG8_9NEIS</name>
<dbReference type="OrthoDB" id="8605437at2"/>
<gene>
    <name evidence="2" type="ORF">GCWU000324_00301</name>
</gene>
<dbReference type="RefSeq" id="WP_003793630.1">
    <property type="nucleotide sequence ID" value="NZ_GG665871.1"/>
</dbReference>
<evidence type="ECO:0000256" key="1">
    <source>
        <dbReference type="SAM" id="MobiDB-lite"/>
    </source>
</evidence>
<proteinExistence type="predicted"/>